<keyword evidence="1" id="KW-0812">Transmembrane</keyword>
<accession>A0A927RBQ1</accession>
<keyword evidence="1" id="KW-1133">Transmembrane helix</keyword>
<dbReference type="Proteomes" id="UP000638648">
    <property type="component" value="Unassembled WGS sequence"/>
</dbReference>
<organism evidence="2 3">
    <name type="scientific">Actinopolymorpha pittospori</name>
    <dbReference type="NCBI Taxonomy" id="648752"/>
    <lineage>
        <taxon>Bacteria</taxon>
        <taxon>Bacillati</taxon>
        <taxon>Actinomycetota</taxon>
        <taxon>Actinomycetes</taxon>
        <taxon>Propionibacteriales</taxon>
        <taxon>Actinopolymorphaceae</taxon>
        <taxon>Actinopolymorpha</taxon>
    </lineage>
</organism>
<reference evidence="2" key="1">
    <citation type="submission" date="2020-10" db="EMBL/GenBank/DDBJ databases">
        <title>Sequencing the genomes of 1000 actinobacteria strains.</title>
        <authorList>
            <person name="Klenk H.-P."/>
        </authorList>
    </citation>
    <scope>NUCLEOTIDE SEQUENCE</scope>
    <source>
        <strain evidence="2">DSM 45354</strain>
    </source>
</reference>
<feature type="transmembrane region" description="Helical" evidence="1">
    <location>
        <begin position="12"/>
        <end position="32"/>
    </location>
</feature>
<sequence length="86" mass="9657">MLWRPVTRLPAALVPIVQVLAAASLYIYVIHWQALELLWGHPVAAFVGSLATGIAYWWTWTRPVAAAWGVISQRIRRSGSRHRPAT</sequence>
<proteinExistence type="predicted"/>
<keyword evidence="3" id="KW-1185">Reference proteome</keyword>
<protein>
    <submittedName>
        <fullName evidence="2">Uncharacterized protein</fullName>
    </submittedName>
</protein>
<keyword evidence="1" id="KW-0472">Membrane</keyword>
<dbReference type="RefSeq" id="WP_192757209.1">
    <property type="nucleotide sequence ID" value="NZ_BAABJL010000273.1"/>
</dbReference>
<evidence type="ECO:0000313" key="2">
    <source>
        <dbReference type="EMBL" id="MBE1609004.1"/>
    </source>
</evidence>
<evidence type="ECO:0000313" key="3">
    <source>
        <dbReference type="Proteomes" id="UP000638648"/>
    </source>
</evidence>
<name>A0A927RBQ1_9ACTN</name>
<gene>
    <name evidence="2" type="ORF">HEB94_005852</name>
</gene>
<dbReference type="AlphaFoldDB" id="A0A927RBQ1"/>
<feature type="transmembrane region" description="Helical" evidence="1">
    <location>
        <begin position="38"/>
        <end position="58"/>
    </location>
</feature>
<dbReference type="EMBL" id="JADBEM010000001">
    <property type="protein sequence ID" value="MBE1609004.1"/>
    <property type="molecule type" value="Genomic_DNA"/>
</dbReference>
<evidence type="ECO:0000256" key="1">
    <source>
        <dbReference type="SAM" id="Phobius"/>
    </source>
</evidence>
<comment type="caution">
    <text evidence="2">The sequence shown here is derived from an EMBL/GenBank/DDBJ whole genome shotgun (WGS) entry which is preliminary data.</text>
</comment>